<dbReference type="EMBL" id="JAHHHV010000042">
    <property type="protein sequence ID" value="MBW4465420.1"/>
    <property type="molecule type" value="Genomic_DNA"/>
</dbReference>
<feature type="transmembrane region" description="Helical" evidence="2">
    <location>
        <begin position="12"/>
        <end position="34"/>
    </location>
</feature>
<dbReference type="Proteomes" id="UP000707356">
    <property type="component" value="Unassembled WGS sequence"/>
</dbReference>
<dbReference type="InterPro" id="IPR019734">
    <property type="entry name" value="TPR_rpt"/>
</dbReference>
<dbReference type="Gene3D" id="1.25.40.10">
    <property type="entry name" value="Tetratricopeptide repeat domain"/>
    <property type="match status" value="1"/>
</dbReference>
<dbReference type="PROSITE" id="PS50005">
    <property type="entry name" value="TPR"/>
    <property type="match status" value="1"/>
</dbReference>
<evidence type="ECO:0000313" key="4">
    <source>
        <dbReference type="Proteomes" id="UP000707356"/>
    </source>
</evidence>
<proteinExistence type="predicted"/>
<evidence type="ECO:0000256" key="2">
    <source>
        <dbReference type="SAM" id="Phobius"/>
    </source>
</evidence>
<keyword evidence="2" id="KW-1133">Transmembrane helix</keyword>
<protein>
    <submittedName>
        <fullName evidence="3">Tetratricopeptide repeat protein</fullName>
    </submittedName>
</protein>
<keyword evidence="2" id="KW-0812">Transmembrane</keyword>
<evidence type="ECO:0000313" key="3">
    <source>
        <dbReference type="EMBL" id="MBW4465420.1"/>
    </source>
</evidence>
<keyword evidence="1" id="KW-0802">TPR repeat</keyword>
<sequence length="162" mass="17623">MRLDQPVDISFWIWLSVLTGIAGFGLSAMISAYWGRGSVAVMFPEPLAPSPIPTLSPEAAAQFEQGCEQYRAGKYREAVTRFVEALRLDPQFAEAQHNRARATANLRRITEAISQLVVASDLYSQQGDGEMLMQLKQDLGLIGGSVPLSKSLSTDATSTDTT</sequence>
<feature type="repeat" description="TPR" evidence="1">
    <location>
        <begin position="59"/>
        <end position="92"/>
    </location>
</feature>
<gene>
    <name evidence="3" type="ORF">KME07_08265</name>
</gene>
<comment type="caution">
    <text evidence="3">The sequence shown here is derived from an EMBL/GenBank/DDBJ whole genome shotgun (WGS) entry which is preliminary data.</text>
</comment>
<organism evidence="3 4">
    <name type="scientific">Pegethrix bostrychoides GSE-TBD4-15B</name>
    <dbReference type="NCBI Taxonomy" id="2839662"/>
    <lineage>
        <taxon>Bacteria</taxon>
        <taxon>Bacillati</taxon>
        <taxon>Cyanobacteriota</taxon>
        <taxon>Cyanophyceae</taxon>
        <taxon>Oculatellales</taxon>
        <taxon>Oculatellaceae</taxon>
        <taxon>Pegethrix</taxon>
    </lineage>
</organism>
<dbReference type="SUPFAM" id="SSF48452">
    <property type="entry name" value="TPR-like"/>
    <property type="match status" value="1"/>
</dbReference>
<accession>A0A951U4A1</accession>
<dbReference type="Pfam" id="PF13432">
    <property type="entry name" value="TPR_16"/>
    <property type="match status" value="1"/>
</dbReference>
<name>A0A951U4A1_9CYAN</name>
<dbReference type="AlphaFoldDB" id="A0A951U4A1"/>
<reference evidence="3" key="2">
    <citation type="journal article" date="2022" name="Microbiol. Resour. Announc.">
        <title>Metagenome Sequencing to Explore Phylogenomics of Terrestrial Cyanobacteria.</title>
        <authorList>
            <person name="Ward R.D."/>
            <person name="Stajich J.E."/>
            <person name="Johansen J.R."/>
            <person name="Huntemann M."/>
            <person name="Clum A."/>
            <person name="Foster B."/>
            <person name="Foster B."/>
            <person name="Roux S."/>
            <person name="Palaniappan K."/>
            <person name="Varghese N."/>
            <person name="Mukherjee S."/>
            <person name="Reddy T.B.K."/>
            <person name="Daum C."/>
            <person name="Copeland A."/>
            <person name="Chen I.A."/>
            <person name="Ivanova N.N."/>
            <person name="Kyrpides N.C."/>
            <person name="Shapiro N."/>
            <person name="Eloe-Fadrosh E.A."/>
            <person name="Pietrasiak N."/>
        </authorList>
    </citation>
    <scope>NUCLEOTIDE SEQUENCE</scope>
    <source>
        <strain evidence="3">GSE-TBD4-15B</strain>
    </source>
</reference>
<keyword evidence="2" id="KW-0472">Membrane</keyword>
<dbReference type="InterPro" id="IPR011990">
    <property type="entry name" value="TPR-like_helical_dom_sf"/>
</dbReference>
<dbReference type="SMART" id="SM00028">
    <property type="entry name" value="TPR"/>
    <property type="match status" value="1"/>
</dbReference>
<reference evidence="3" key="1">
    <citation type="submission" date="2021-05" db="EMBL/GenBank/DDBJ databases">
        <authorList>
            <person name="Pietrasiak N."/>
            <person name="Ward R."/>
            <person name="Stajich J.E."/>
            <person name="Kurbessoian T."/>
        </authorList>
    </citation>
    <scope>NUCLEOTIDE SEQUENCE</scope>
    <source>
        <strain evidence="3">GSE-TBD4-15B</strain>
    </source>
</reference>
<evidence type="ECO:0000256" key="1">
    <source>
        <dbReference type="PROSITE-ProRule" id="PRU00339"/>
    </source>
</evidence>